<reference evidence="5" key="1">
    <citation type="submission" date="2021-01" db="UniProtKB">
        <authorList>
            <consortium name="EnsemblMetazoa"/>
        </authorList>
    </citation>
    <scope>IDENTIFICATION</scope>
</reference>
<evidence type="ECO:0000313" key="5">
    <source>
        <dbReference type="EnsemblMetazoa" id="CLYHEMP003682.1"/>
    </source>
</evidence>
<dbReference type="GeneID" id="136797516"/>
<accession>A0A7M5US64</accession>
<organism evidence="5 6">
    <name type="scientific">Clytia hemisphaerica</name>
    <dbReference type="NCBI Taxonomy" id="252671"/>
    <lineage>
        <taxon>Eukaryota</taxon>
        <taxon>Metazoa</taxon>
        <taxon>Cnidaria</taxon>
        <taxon>Hydrozoa</taxon>
        <taxon>Hydroidolina</taxon>
        <taxon>Leptothecata</taxon>
        <taxon>Obeliida</taxon>
        <taxon>Clytiidae</taxon>
        <taxon>Clytia</taxon>
    </lineage>
</organism>
<dbReference type="OrthoDB" id="10254896at2759"/>
<evidence type="ECO:0000313" key="6">
    <source>
        <dbReference type="Proteomes" id="UP000594262"/>
    </source>
</evidence>
<dbReference type="RefSeq" id="XP_066910199.1">
    <property type="nucleotide sequence ID" value="XM_067054098.1"/>
</dbReference>
<dbReference type="Pfam" id="PF14931">
    <property type="entry name" value="IFT20"/>
    <property type="match status" value="1"/>
</dbReference>
<evidence type="ECO:0000256" key="2">
    <source>
        <dbReference type="ARBA" id="ARBA00023054"/>
    </source>
</evidence>
<dbReference type="GO" id="GO:0097730">
    <property type="term" value="C:non-motile cilium"/>
    <property type="evidence" value="ECO:0007669"/>
    <property type="project" value="TreeGrafter"/>
</dbReference>
<comment type="subcellular location">
    <subcellularLocation>
        <location evidence="1">Cell projection</location>
        <location evidence="1">Cilium</location>
    </subcellularLocation>
</comment>
<dbReference type="Proteomes" id="UP000594262">
    <property type="component" value="Unplaced"/>
</dbReference>
<dbReference type="InterPro" id="IPR028172">
    <property type="entry name" value="FT20"/>
</dbReference>
<dbReference type="EnsemblMetazoa" id="CLYHEMT003682.1">
    <property type="protein sequence ID" value="CLYHEMP003682.1"/>
    <property type="gene ID" value="CLYHEMG003682"/>
</dbReference>
<feature type="coiled-coil region" evidence="4">
    <location>
        <begin position="77"/>
        <end position="115"/>
    </location>
</feature>
<dbReference type="GO" id="GO:0097546">
    <property type="term" value="C:ciliary base"/>
    <property type="evidence" value="ECO:0007669"/>
    <property type="project" value="TreeGrafter"/>
</dbReference>
<dbReference type="GO" id="GO:0036064">
    <property type="term" value="C:ciliary basal body"/>
    <property type="evidence" value="ECO:0007669"/>
    <property type="project" value="TreeGrafter"/>
</dbReference>
<dbReference type="GO" id="GO:0060271">
    <property type="term" value="P:cilium assembly"/>
    <property type="evidence" value="ECO:0007669"/>
    <property type="project" value="TreeGrafter"/>
</dbReference>
<dbReference type="PANTHER" id="PTHR31978:SF1">
    <property type="entry name" value="INTRAFLAGELLAR TRANSPORT PROTEIN 20 HOMOLOG"/>
    <property type="match status" value="1"/>
</dbReference>
<sequence>MTLTNTNGIFFNDVSKLCVLEPEVNQQTHELKTECKDFVEKISEFQGIVGGFISVVDGLAKGVEKEKMKAIGARNSLKSMTKQREAQQQQLRALIAEKQTQLERFRLQYELLLKQEAEQNDFIEQFMMQK</sequence>
<protein>
    <submittedName>
        <fullName evidence="5">Uncharacterized protein</fullName>
    </submittedName>
</protein>
<dbReference type="GO" id="GO:0061512">
    <property type="term" value="P:protein localization to cilium"/>
    <property type="evidence" value="ECO:0007669"/>
    <property type="project" value="TreeGrafter"/>
</dbReference>
<proteinExistence type="predicted"/>
<dbReference type="PANTHER" id="PTHR31978">
    <property type="entry name" value="INTRAFLAGELLAR TRANSPORT PROTEIN 20 HOMOLOG"/>
    <property type="match status" value="1"/>
</dbReference>
<evidence type="ECO:0000256" key="4">
    <source>
        <dbReference type="SAM" id="Coils"/>
    </source>
</evidence>
<evidence type="ECO:0000256" key="1">
    <source>
        <dbReference type="ARBA" id="ARBA00004138"/>
    </source>
</evidence>
<evidence type="ECO:0000256" key="3">
    <source>
        <dbReference type="ARBA" id="ARBA00023273"/>
    </source>
</evidence>
<dbReference type="AlphaFoldDB" id="A0A7M5US64"/>
<keyword evidence="3" id="KW-0966">Cell projection</keyword>
<dbReference type="GO" id="GO:0005813">
    <property type="term" value="C:centrosome"/>
    <property type="evidence" value="ECO:0007669"/>
    <property type="project" value="TreeGrafter"/>
</dbReference>
<dbReference type="GO" id="GO:0005737">
    <property type="term" value="C:cytoplasm"/>
    <property type="evidence" value="ECO:0007669"/>
    <property type="project" value="TreeGrafter"/>
</dbReference>
<keyword evidence="2 4" id="KW-0175">Coiled coil</keyword>
<dbReference type="GO" id="GO:0030990">
    <property type="term" value="C:intraciliary transport particle"/>
    <property type="evidence" value="ECO:0007669"/>
    <property type="project" value="TreeGrafter"/>
</dbReference>
<keyword evidence="6" id="KW-1185">Reference proteome</keyword>
<name>A0A7M5US64_9CNID</name>